<evidence type="ECO:0000313" key="2">
    <source>
        <dbReference type="Proteomes" id="UP001230649"/>
    </source>
</evidence>
<dbReference type="Proteomes" id="UP001230649">
    <property type="component" value="Unassembled WGS sequence"/>
</dbReference>
<accession>A0ACC2VW85</accession>
<name>A0ACC2VW85_9TREE</name>
<reference evidence="1" key="1">
    <citation type="submission" date="2023-04" db="EMBL/GenBank/DDBJ databases">
        <title>Draft Genome sequencing of Naganishia species isolated from polar environments using Oxford Nanopore Technology.</title>
        <authorList>
            <person name="Leo P."/>
            <person name="Venkateswaran K."/>
        </authorList>
    </citation>
    <scope>NUCLEOTIDE SEQUENCE</scope>
    <source>
        <strain evidence="1">MNA-CCFEE 5262</strain>
    </source>
</reference>
<sequence length="365" mass="38625">MPALTKKQQKLQDFRSGKGKKDRAEPEDVPEQDVLPDEDEPTTTGDGAESAEYKAKSKSKKSKEKKLKEKLAKEGVPTVADGEPKAKSEKAKGKEKEVVKDGEAKADGAAEGEEKVAKKTKKDIKQRFILFVGHMSYDTTAAGLAGHFEKEIGTKPSVRLLTTKPTPATRFHKASESRSRGIAFVEFPTSGALQAGLKLHHTELDGKVINVELTAGGGGATEQRKQKIQERNERVGEQRKRKRDADGTEDAEGKEDGGDDVEGEEGSNAKKARGGRRGKKTPGSETALAPEDDPKQSGWAARKAGTFATTGDAPPPRNGAGAGRGRGRGSSSSGGRGGGGRGGRGGFGGDRRKWEPTGANAMVVG</sequence>
<proteinExistence type="predicted"/>
<keyword evidence="2" id="KW-1185">Reference proteome</keyword>
<gene>
    <name evidence="1" type="ORF">QFC20_004691</name>
</gene>
<comment type="caution">
    <text evidence="1">The sequence shown here is derived from an EMBL/GenBank/DDBJ whole genome shotgun (WGS) entry which is preliminary data.</text>
</comment>
<organism evidence="1 2">
    <name type="scientific">Naganishia adeliensis</name>
    <dbReference type="NCBI Taxonomy" id="92952"/>
    <lineage>
        <taxon>Eukaryota</taxon>
        <taxon>Fungi</taxon>
        <taxon>Dikarya</taxon>
        <taxon>Basidiomycota</taxon>
        <taxon>Agaricomycotina</taxon>
        <taxon>Tremellomycetes</taxon>
        <taxon>Filobasidiales</taxon>
        <taxon>Filobasidiaceae</taxon>
        <taxon>Naganishia</taxon>
    </lineage>
</organism>
<evidence type="ECO:0000313" key="1">
    <source>
        <dbReference type="EMBL" id="KAJ9103688.1"/>
    </source>
</evidence>
<dbReference type="EMBL" id="JASBWS010000057">
    <property type="protein sequence ID" value="KAJ9103688.1"/>
    <property type="molecule type" value="Genomic_DNA"/>
</dbReference>
<protein>
    <submittedName>
        <fullName evidence="1">Uncharacterized protein</fullName>
    </submittedName>
</protein>